<comment type="subcellular location">
    <subcellularLocation>
        <location evidence="1">Membrane</location>
        <topology evidence="1">Multi-pass membrane protein</topology>
    </subcellularLocation>
</comment>
<evidence type="ECO:0000256" key="5">
    <source>
        <dbReference type="ARBA" id="ARBA00023136"/>
    </source>
</evidence>
<dbReference type="Proteomes" id="UP000259273">
    <property type="component" value="Unassembled WGS sequence"/>
</dbReference>
<dbReference type="InterPro" id="IPR001958">
    <property type="entry name" value="Tet-R_TetA/multi-R_MdtG-like"/>
</dbReference>
<feature type="transmembrane region" description="Helical" evidence="7">
    <location>
        <begin position="91"/>
        <end position="111"/>
    </location>
</feature>
<keyword evidence="4 7" id="KW-1133">Transmembrane helix</keyword>
<dbReference type="InterPro" id="IPR036259">
    <property type="entry name" value="MFS_trans_sf"/>
</dbReference>
<evidence type="ECO:0000256" key="2">
    <source>
        <dbReference type="ARBA" id="ARBA00022448"/>
    </source>
</evidence>
<dbReference type="Pfam" id="PF07690">
    <property type="entry name" value="MFS_1"/>
    <property type="match status" value="1"/>
</dbReference>
<accession>A0A3C1KPY5</accession>
<feature type="domain" description="Major facilitator superfamily (MFS) profile" evidence="8">
    <location>
        <begin position="1"/>
        <end position="384"/>
    </location>
</feature>
<dbReference type="PRINTS" id="PR01035">
    <property type="entry name" value="TCRTETA"/>
</dbReference>
<dbReference type="STRING" id="1121937.GCA_000423125_02520"/>
<feature type="transmembrane region" description="Helical" evidence="7">
    <location>
        <begin position="152"/>
        <end position="174"/>
    </location>
</feature>
<keyword evidence="5 7" id="KW-0472">Membrane</keyword>
<name>A0A3C1KPY5_9GAMM</name>
<dbReference type="EMBL" id="DMND01000186">
    <property type="protein sequence ID" value="HAN28772.1"/>
    <property type="molecule type" value="Genomic_DNA"/>
</dbReference>
<feature type="region of interest" description="Disordered" evidence="6">
    <location>
        <begin position="385"/>
        <end position="404"/>
    </location>
</feature>
<dbReference type="GO" id="GO:0022857">
    <property type="term" value="F:transmembrane transporter activity"/>
    <property type="evidence" value="ECO:0007669"/>
    <property type="project" value="InterPro"/>
</dbReference>
<dbReference type="PROSITE" id="PS50850">
    <property type="entry name" value="MFS"/>
    <property type="match status" value="1"/>
</dbReference>
<gene>
    <name evidence="9" type="ORF">DCP75_13820</name>
</gene>
<feature type="transmembrane region" description="Helical" evidence="7">
    <location>
        <begin position="357"/>
        <end position="379"/>
    </location>
</feature>
<dbReference type="SUPFAM" id="SSF103473">
    <property type="entry name" value="MFS general substrate transporter"/>
    <property type="match status" value="1"/>
</dbReference>
<dbReference type="PANTHER" id="PTHR23504:SF15">
    <property type="entry name" value="MAJOR FACILITATOR SUPERFAMILY (MFS) PROFILE DOMAIN-CONTAINING PROTEIN"/>
    <property type="match status" value="1"/>
</dbReference>
<feature type="transmembrane region" description="Helical" evidence="7">
    <location>
        <begin position="281"/>
        <end position="306"/>
    </location>
</feature>
<reference evidence="9 10" key="1">
    <citation type="journal article" date="2018" name="Nat. Biotechnol.">
        <title>A standardized bacterial taxonomy based on genome phylogeny substantially revises the tree of life.</title>
        <authorList>
            <person name="Parks D.H."/>
            <person name="Chuvochina M."/>
            <person name="Waite D.W."/>
            <person name="Rinke C."/>
            <person name="Skarshewski A."/>
            <person name="Chaumeil P.A."/>
            <person name="Hugenholtz P."/>
        </authorList>
    </citation>
    <scope>NUCLEOTIDE SEQUENCE [LARGE SCALE GENOMIC DNA]</scope>
    <source>
        <strain evidence="9">UBA9158</strain>
    </source>
</reference>
<evidence type="ECO:0000256" key="1">
    <source>
        <dbReference type="ARBA" id="ARBA00004141"/>
    </source>
</evidence>
<organism evidence="9 10">
    <name type="scientific">Haliea salexigens</name>
    <dbReference type="NCBI Taxonomy" id="287487"/>
    <lineage>
        <taxon>Bacteria</taxon>
        <taxon>Pseudomonadati</taxon>
        <taxon>Pseudomonadota</taxon>
        <taxon>Gammaproteobacteria</taxon>
        <taxon>Cellvibrionales</taxon>
        <taxon>Halieaceae</taxon>
        <taxon>Haliea</taxon>
    </lineage>
</organism>
<keyword evidence="3 7" id="KW-0812">Transmembrane</keyword>
<sequence length="404" mass="42030">MPILFGVVLLDLIGFGIVIPILPFLSPQLGASKIDIALIIVSYAVCAGISGPFWGRLSDRRGRKPVIMICLAGAAVSYVMLALATELWMIFAARAFAGIMAGNLGVASAMMSDITTPEKRAKGMGLIGAAFGLGLVLGPLLGGLLAGDSGSFMLPCLVAGCMSMLAIVAAGLFLPESVTAQRRAAHRQAHRDGSRQSTLAMLRATGNRLLVLQYVLHAASISSVTYLVPLWLGDVLGWGAREVGLVFGVQGAIMVVLQGGLLGALVRWLGEWRLLRLSVAAFMAGLCLAVVAAGMPLMLAAVYIAMSGSTLCMPLLNTITSHRTPADLRGQMLGTTASAASWGRVFGPLLAGANLSLFGYTGAWLGCIVVVSVYLAWALGPHPASAASQDSSLEESPPHDYPTV</sequence>
<feature type="transmembrane region" description="Helical" evidence="7">
    <location>
        <begin position="7"/>
        <end position="24"/>
    </location>
</feature>
<evidence type="ECO:0000256" key="3">
    <source>
        <dbReference type="ARBA" id="ARBA00022692"/>
    </source>
</evidence>
<dbReference type="InterPro" id="IPR011701">
    <property type="entry name" value="MFS"/>
</dbReference>
<feature type="transmembrane region" description="Helical" evidence="7">
    <location>
        <begin position="36"/>
        <end position="54"/>
    </location>
</feature>
<feature type="transmembrane region" description="Helical" evidence="7">
    <location>
        <begin position="244"/>
        <end position="269"/>
    </location>
</feature>
<evidence type="ECO:0000259" key="8">
    <source>
        <dbReference type="PROSITE" id="PS50850"/>
    </source>
</evidence>
<feature type="transmembrane region" description="Helical" evidence="7">
    <location>
        <begin position="123"/>
        <end position="146"/>
    </location>
</feature>
<feature type="transmembrane region" description="Helical" evidence="7">
    <location>
        <begin position="209"/>
        <end position="232"/>
    </location>
</feature>
<dbReference type="PANTHER" id="PTHR23504">
    <property type="entry name" value="MAJOR FACILITATOR SUPERFAMILY DOMAIN-CONTAINING PROTEIN 10"/>
    <property type="match status" value="1"/>
</dbReference>
<evidence type="ECO:0000256" key="7">
    <source>
        <dbReference type="SAM" id="Phobius"/>
    </source>
</evidence>
<keyword evidence="2" id="KW-0813">Transport</keyword>
<dbReference type="CDD" id="cd17330">
    <property type="entry name" value="MFS_SLC46_TetA_like"/>
    <property type="match status" value="1"/>
</dbReference>
<protein>
    <submittedName>
        <fullName evidence="9">MFS transporter</fullName>
    </submittedName>
</protein>
<evidence type="ECO:0000313" key="9">
    <source>
        <dbReference type="EMBL" id="HAN28772.1"/>
    </source>
</evidence>
<evidence type="ECO:0000256" key="4">
    <source>
        <dbReference type="ARBA" id="ARBA00022989"/>
    </source>
</evidence>
<dbReference type="AlphaFoldDB" id="A0A3C1KPY5"/>
<comment type="caution">
    <text evidence="9">The sequence shown here is derived from an EMBL/GenBank/DDBJ whole genome shotgun (WGS) entry which is preliminary data.</text>
</comment>
<dbReference type="Gene3D" id="1.20.1250.20">
    <property type="entry name" value="MFS general substrate transporter like domains"/>
    <property type="match status" value="1"/>
</dbReference>
<evidence type="ECO:0000256" key="6">
    <source>
        <dbReference type="SAM" id="MobiDB-lite"/>
    </source>
</evidence>
<proteinExistence type="predicted"/>
<dbReference type="GO" id="GO:0016020">
    <property type="term" value="C:membrane"/>
    <property type="evidence" value="ECO:0007669"/>
    <property type="project" value="UniProtKB-SubCell"/>
</dbReference>
<evidence type="ECO:0000313" key="10">
    <source>
        <dbReference type="Proteomes" id="UP000259273"/>
    </source>
</evidence>
<feature type="transmembrane region" description="Helical" evidence="7">
    <location>
        <begin position="66"/>
        <end position="85"/>
    </location>
</feature>
<dbReference type="InterPro" id="IPR020846">
    <property type="entry name" value="MFS_dom"/>
</dbReference>